<accession>A0A6N2AIZ2</accession>
<keyword evidence="1" id="KW-0479">Metal-binding</keyword>
<gene>
    <name evidence="8" type="ORF">EJD97_005762</name>
</gene>
<dbReference type="InterPro" id="IPR008972">
    <property type="entry name" value="Cupredoxin"/>
</dbReference>
<name>A0A6N2AIZ2_SOLCI</name>
<evidence type="ECO:0000256" key="5">
    <source>
        <dbReference type="ARBA" id="ARBA00082491"/>
    </source>
</evidence>
<evidence type="ECO:0000256" key="2">
    <source>
        <dbReference type="ARBA" id="ARBA00023008"/>
    </source>
</evidence>
<comment type="caution">
    <text evidence="8">The sequence shown here is derived from an EMBL/GenBank/DDBJ whole genome shotgun (WGS) entry which is preliminary data.</text>
</comment>
<evidence type="ECO:0000256" key="6">
    <source>
        <dbReference type="SAM" id="SignalP"/>
    </source>
</evidence>
<dbReference type="GO" id="GO:0009055">
    <property type="term" value="F:electron transfer activity"/>
    <property type="evidence" value="ECO:0007669"/>
    <property type="project" value="InterPro"/>
</dbReference>
<feature type="signal peptide" evidence="6">
    <location>
        <begin position="1"/>
        <end position="27"/>
    </location>
</feature>
<dbReference type="InterPro" id="IPR039391">
    <property type="entry name" value="Phytocyanin-like"/>
</dbReference>
<feature type="chain" id="PRO_5026976725" description="Basic blue protein" evidence="6">
    <location>
        <begin position="28"/>
        <end position="122"/>
    </location>
</feature>
<keyword evidence="2" id="KW-0186">Copper</keyword>
<reference evidence="8" key="1">
    <citation type="submission" date="2019-05" db="EMBL/GenBank/DDBJ databases">
        <title>The de novo reference genome and transcriptome assemblies of the wild tomato species Solanum chilense.</title>
        <authorList>
            <person name="Stam R."/>
            <person name="Nosenko T."/>
            <person name="Hoerger A.C."/>
            <person name="Stephan W."/>
            <person name="Seidel M.A."/>
            <person name="Kuhn J.M.M."/>
            <person name="Haberer G."/>
            <person name="Tellier A."/>
        </authorList>
    </citation>
    <scope>NUCLEOTIDE SEQUENCE</scope>
    <source>
        <tissue evidence="8">Mature leaves</tissue>
    </source>
</reference>
<dbReference type="AlphaFoldDB" id="A0A6N2AIZ2"/>
<dbReference type="InterPro" id="IPR041844">
    <property type="entry name" value="Plantacyanin"/>
</dbReference>
<keyword evidence="6" id="KW-0732">Signal</keyword>
<dbReference type="CDD" id="cd11013">
    <property type="entry name" value="Plantacyanin"/>
    <property type="match status" value="1"/>
</dbReference>
<evidence type="ECO:0000256" key="3">
    <source>
        <dbReference type="ARBA" id="ARBA00023157"/>
    </source>
</evidence>
<dbReference type="FunFam" id="2.60.40.420:FF:000013">
    <property type="entry name" value="basic blue protein-like"/>
    <property type="match status" value="1"/>
</dbReference>
<evidence type="ECO:0000259" key="7">
    <source>
        <dbReference type="PROSITE" id="PS51485"/>
    </source>
</evidence>
<keyword evidence="3" id="KW-1015">Disulfide bond</keyword>
<evidence type="ECO:0000313" key="8">
    <source>
        <dbReference type="EMBL" id="TMW82502.1"/>
    </source>
</evidence>
<dbReference type="GO" id="GO:0046872">
    <property type="term" value="F:metal ion binding"/>
    <property type="evidence" value="ECO:0007669"/>
    <property type="project" value="UniProtKB-KW"/>
</dbReference>
<dbReference type="PROSITE" id="PS51485">
    <property type="entry name" value="PHYTOCYANIN"/>
    <property type="match status" value="1"/>
</dbReference>
<evidence type="ECO:0000256" key="4">
    <source>
        <dbReference type="ARBA" id="ARBA00071970"/>
    </source>
</evidence>
<protein>
    <recommendedName>
        <fullName evidence="4">Basic blue protein</fullName>
    </recommendedName>
    <alternativeName>
        <fullName evidence="5">Plantacyanin</fullName>
    </alternativeName>
</protein>
<dbReference type="GO" id="GO:0005886">
    <property type="term" value="C:plasma membrane"/>
    <property type="evidence" value="ECO:0007669"/>
    <property type="project" value="TreeGrafter"/>
</dbReference>
<dbReference type="Gene3D" id="2.60.40.420">
    <property type="entry name" value="Cupredoxins - blue copper proteins"/>
    <property type="match status" value="1"/>
</dbReference>
<organism evidence="8">
    <name type="scientific">Solanum chilense</name>
    <name type="common">Tomato</name>
    <name type="synonym">Lycopersicon chilense</name>
    <dbReference type="NCBI Taxonomy" id="4083"/>
    <lineage>
        <taxon>Eukaryota</taxon>
        <taxon>Viridiplantae</taxon>
        <taxon>Streptophyta</taxon>
        <taxon>Embryophyta</taxon>
        <taxon>Tracheophyta</taxon>
        <taxon>Spermatophyta</taxon>
        <taxon>Magnoliopsida</taxon>
        <taxon>eudicotyledons</taxon>
        <taxon>Gunneridae</taxon>
        <taxon>Pentapetalae</taxon>
        <taxon>asterids</taxon>
        <taxon>lamiids</taxon>
        <taxon>Solanales</taxon>
        <taxon>Solanaceae</taxon>
        <taxon>Solanoideae</taxon>
        <taxon>Solaneae</taxon>
        <taxon>Solanum</taxon>
        <taxon>Solanum subgen. Lycopersicon</taxon>
    </lineage>
</organism>
<dbReference type="Pfam" id="PF02298">
    <property type="entry name" value="Cu_bind_like"/>
    <property type="match status" value="1"/>
</dbReference>
<dbReference type="PANTHER" id="PTHR33021">
    <property type="entry name" value="BLUE COPPER PROTEIN"/>
    <property type="match status" value="1"/>
</dbReference>
<feature type="domain" description="Phytocyanin" evidence="7">
    <location>
        <begin position="28"/>
        <end position="122"/>
    </location>
</feature>
<proteinExistence type="predicted"/>
<evidence type="ECO:0000256" key="1">
    <source>
        <dbReference type="ARBA" id="ARBA00022723"/>
    </source>
</evidence>
<dbReference type="SUPFAM" id="SSF49503">
    <property type="entry name" value="Cupredoxins"/>
    <property type="match status" value="1"/>
</dbReference>
<dbReference type="PANTHER" id="PTHR33021:SF464">
    <property type="entry name" value="PLANTACYANIN"/>
    <property type="match status" value="1"/>
</dbReference>
<dbReference type="EMBL" id="RXGB01018395">
    <property type="protein sequence ID" value="TMW82502.1"/>
    <property type="molecule type" value="Genomic_DNA"/>
</dbReference>
<dbReference type="InterPro" id="IPR003245">
    <property type="entry name" value="Phytocyanin_dom"/>
</dbReference>
<sequence>MFGVSKSTIIVIVLMLCILLQSNISNAATYPAGDGKGWGFNMNGWPNGKTFNVGDVIEFKYKVDEHNVVKVSQEEYDSCKTSGGQVYNSGDDQIPLEKGTSYFICTFGPHCSEGVKAAITAN</sequence>